<comment type="similarity">
    <text evidence="1">In the N-terminal section; belongs to the LXG family.</text>
</comment>
<dbReference type="PROSITE" id="PS51756">
    <property type="entry name" value="LXG"/>
    <property type="match status" value="1"/>
</dbReference>
<dbReference type="Proteomes" id="UP000249828">
    <property type="component" value="Unassembled WGS sequence"/>
</dbReference>
<evidence type="ECO:0000313" key="3">
    <source>
        <dbReference type="EMBL" id="PZL73088.1"/>
    </source>
</evidence>
<organism evidence="3 4">
    <name type="scientific">Enterococcus plantarum</name>
    <dbReference type="NCBI Taxonomy" id="1077675"/>
    <lineage>
        <taxon>Bacteria</taxon>
        <taxon>Bacillati</taxon>
        <taxon>Bacillota</taxon>
        <taxon>Bacilli</taxon>
        <taxon>Lactobacillales</taxon>
        <taxon>Enterococcaceae</taxon>
        <taxon>Enterococcus</taxon>
    </lineage>
</organism>
<evidence type="ECO:0000313" key="4">
    <source>
        <dbReference type="Proteomes" id="UP000249828"/>
    </source>
</evidence>
<accession>A0A2W3YYY9</accession>
<evidence type="ECO:0000256" key="1">
    <source>
        <dbReference type="ARBA" id="ARBA00034117"/>
    </source>
</evidence>
<reference evidence="3 4" key="1">
    <citation type="submission" date="2017-11" db="EMBL/GenBank/DDBJ databases">
        <title>Draft genome sequence of Enterococcus plantarum TRW2 strain isolated from lettuce.</title>
        <authorList>
            <person name="Kim E.B."/>
            <person name="Marco M.L."/>
            <person name="Williams T.R."/>
            <person name="You I.H."/>
        </authorList>
    </citation>
    <scope>NUCLEOTIDE SEQUENCE [LARGE SCALE GENOMIC DNA]</scope>
    <source>
        <strain evidence="3 4">TRW2</strain>
    </source>
</reference>
<dbReference type="PANTHER" id="PTHR34976:SF1">
    <property type="entry name" value="TOXIN BC_0920"/>
    <property type="match status" value="1"/>
</dbReference>
<gene>
    <name evidence="3" type="ORF">CI088_09480</name>
</gene>
<sequence length="476" mass="51970">MSVDMYVSTSQSQASSVSTMCKSQVEGYNELQKAITDFVVASPFLTGKAYDSAKTYFQSVLYPLAQGGILLSEAVDSAVKKLPEEYISQVNSGDLKQSELEEKIRRADRLLNQAEDIRKDINSSKTPDITKSFQLMANSMLIGMYSASKQKLEEQLRKLLAFNASSPNLFSEISSLQNAVNQGLAQTKTAWNVTTGTFTIPKDLTWKNNISTKWADYEARHADNIEVKKVTLQNGEIFYEVYKNGKLDKDATSDLAVEIAKDDIKSLKSFLAGAGYQVLENNGVKALMDAIFGERDVKDSLQQHKGYNEGVFVGNLLGVFQSGAEYIGGALWFLGGTGGSLVTAPATGGASLSAIPVVGAEALGIWAHATAVGGMSIQNIMSGDNYSNSEIQNTYNGIKDAPQYPEGFETRQNGTTTNKIKNKGTLSDLRKIESGDWKKVYKDGFDKNGKKVSIHYFQSKSGRVFNVKVKPGWSNP</sequence>
<name>A0A2W3YYY9_9ENTE</name>
<proteinExistence type="inferred from homology"/>
<protein>
    <recommendedName>
        <fullName evidence="2">LXG domain-containing protein</fullName>
    </recommendedName>
</protein>
<dbReference type="Pfam" id="PF04740">
    <property type="entry name" value="LXG"/>
    <property type="match status" value="1"/>
</dbReference>
<comment type="caution">
    <text evidence="3">The sequence shown here is derived from an EMBL/GenBank/DDBJ whole genome shotgun (WGS) entry which is preliminary data.</text>
</comment>
<dbReference type="InterPro" id="IPR006829">
    <property type="entry name" value="LXG_dom"/>
</dbReference>
<evidence type="ECO:0000259" key="2">
    <source>
        <dbReference type="PROSITE" id="PS51756"/>
    </source>
</evidence>
<dbReference type="InterPro" id="IPR051768">
    <property type="entry name" value="Bact_secretion_toxin"/>
</dbReference>
<feature type="domain" description="LXG" evidence="2">
    <location>
        <begin position="1"/>
        <end position="227"/>
    </location>
</feature>
<keyword evidence="4" id="KW-1185">Reference proteome</keyword>
<dbReference type="PANTHER" id="PTHR34976">
    <property type="entry name" value="RIBONUCLEASE YQCG-RELATED"/>
    <property type="match status" value="1"/>
</dbReference>
<dbReference type="RefSeq" id="WP_111247997.1">
    <property type="nucleotide sequence ID" value="NZ_PIEU01000072.1"/>
</dbReference>
<dbReference type="AlphaFoldDB" id="A0A2W3YYY9"/>
<dbReference type="EMBL" id="PIEU01000072">
    <property type="protein sequence ID" value="PZL73088.1"/>
    <property type="molecule type" value="Genomic_DNA"/>
</dbReference>